<reference evidence="2" key="1">
    <citation type="submission" date="2021-03" db="EMBL/GenBank/DDBJ databases">
        <title>Ottowia sp. 27C isolated from the cloaca of a Giant Asian pond turtle (Heosemys grandis).</title>
        <authorList>
            <person name="Spergser J."/>
            <person name="Busse H.-J."/>
        </authorList>
    </citation>
    <scope>NUCLEOTIDE SEQUENCE</scope>
    <source>
        <strain evidence="2">27C</strain>
    </source>
</reference>
<dbReference type="EMBL" id="CP071796">
    <property type="protein sequence ID" value="QTD45969.1"/>
    <property type="molecule type" value="Genomic_DNA"/>
</dbReference>
<name>A0A975CI21_9BURK</name>
<protein>
    <submittedName>
        <fullName evidence="2">Uncharacterized protein</fullName>
    </submittedName>
</protein>
<accession>A0A975CI21</accession>
<evidence type="ECO:0000313" key="2">
    <source>
        <dbReference type="EMBL" id="QTD45969.1"/>
    </source>
</evidence>
<proteinExistence type="predicted"/>
<feature type="transmembrane region" description="Helical" evidence="1">
    <location>
        <begin position="16"/>
        <end position="33"/>
    </location>
</feature>
<keyword evidence="3" id="KW-1185">Reference proteome</keyword>
<keyword evidence="1" id="KW-1133">Transmembrane helix</keyword>
<dbReference type="KEGG" id="otd:J1M35_03375"/>
<organism evidence="2 3">
    <name type="scientific">Ottowia testudinis</name>
    <dbReference type="NCBI Taxonomy" id="2816950"/>
    <lineage>
        <taxon>Bacteria</taxon>
        <taxon>Pseudomonadati</taxon>
        <taxon>Pseudomonadota</taxon>
        <taxon>Betaproteobacteria</taxon>
        <taxon>Burkholderiales</taxon>
        <taxon>Comamonadaceae</taxon>
        <taxon>Ottowia</taxon>
    </lineage>
</organism>
<evidence type="ECO:0000256" key="1">
    <source>
        <dbReference type="SAM" id="Phobius"/>
    </source>
</evidence>
<dbReference type="RefSeq" id="WP_208009819.1">
    <property type="nucleotide sequence ID" value="NZ_CP071796.1"/>
</dbReference>
<keyword evidence="1" id="KW-0812">Transmembrane</keyword>
<evidence type="ECO:0000313" key="3">
    <source>
        <dbReference type="Proteomes" id="UP000663903"/>
    </source>
</evidence>
<dbReference type="Proteomes" id="UP000663903">
    <property type="component" value="Chromosome"/>
</dbReference>
<dbReference type="AlphaFoldDB" id="A0A975CI21"/>
<keyword evidence="1" id="KW-0472">Membrane</keyword>
<sequence>MAMDEVSEREAGGNQFLLHATVFPDFVAIGLTARWENSKQRKRAQKRQPGDAPKAAAWITSWGKGARPLESGLNPQV</sequence>
<gene>
    <name evidence="2" type="ORF">J1M35_03375</name>
</gene>